<accession>A0AAV9ZCL8</accession>
<reference evidence="1 2" key="1">
    <citation type="journal article" date="2024" name="J Genomics">
        <title>Draft genome sequencing and assembly of Favolaschia claudopus CIRM-BRFM 2984 isolated from oak limbs.</title>
        <authorList>
            <person name="Navarro D."/>
            <person name="Drula E."/>
            <person name="Chaduli D."/>
            <person name="Cazenave R."/>
            <person name="Ahrendt S."/>
            <person name="Wang J."/>
            <person name="Lipzen A."/>
            <person name="Daum C."/>
            <person name="Barry K."/>
            <person name="Grigoriev I.V."/>
            <person name="Favel A."/>
            <person name="Rosso M.N."/>
            <person name="Martin F."/>
        </authorList>
    </citation>
    <scope>NUCLEOTIDE SEQUENCE [LARGE SCALE GENOMIC DNA]</scope>
    <source>
        <strain evidence="1 2">CIRM-BRFM 2984</strain>
    </source>
</reference>
<name>A0AAV9ZCL8_9AGAR</name>
<protein>
    <submittedName>
        <fullName evidence="1">Uncharacterized protein</fullName>
    </submittedName>
</protein>
<keyword evidence="2" id="KW-1185">Reference proteome</keyword>
<evidence type="ECO:0000313" key="1">
    <source>
        <dbReference type="EMBL" id="KAK6977864.1"/>
    </source>
</evidence>
<gene>
    <name evidence="1" type="ORF">R3P38DRAFT_3471501</name>
</gene>
<sequence>MASPRATSSWGIIWHHTASRDMRMQGGDGDGALELFIPHCPSSLLKVSSPYGESECEGGGLFSPNISRSAVRTGERGSAKLAQSPVECADDGQALCCACTGPLPFFPPHARSPVRRVEHSPEVFTPSCSACSGDASGSFPHTYETSLIRGFPCRTSDPIGWLELHAAPPLAPAVRWDTHSSRVFANPHVTPAARALGSVYDTNSASCTPCPTGTYGSVPGVCNGYILSANSTSQGIQSEPTTDDRLTLSDKRRNPARQVVHFVAEPQAVHGSLSNSRFLQAVDVSSRI</sequence>
<dbReference type="EMBL" id="JAWWNJ010000164">
    <property type="protein sequence ID" value="KAK6977864.1"/>
    <property type="molecule type" value="Genomic_DNA"/>
</dbReference>
<comment type="caution">
    <text evidence="1">The sequence shown here is derived from an EMBL/GenBank/DDBJ whole genome shotgun (WGS) entry which is preliminary data.</text>
</comment>
<organism evidence="1 2">
    <name type="scientific">Favolaschia claudopus</name>
    <dbReference type="NCBI Taxonomy" id="2862362"/>
    <lineage>
        <taxon>Eukaryota</taxon>
        <taxon>Fungi</taxon>
        <taxon>Dikarya</taxon>
        <taxon>Basidiomycota</taxon>
        <taxon>Agaricomycotina</taxon>
        <taxon>Agaricomycetes</taxon>
        <taxon>Agaricomycetidae</taxon>
        <taxon>Agaricales</taxon>
        <taxon>Marasmiineae</taxon>
        <taxon>Mycenaceae</taxon>
        <taxon>Favolaschia</taxon>
    </lineage>
</organism>
<proteinExistence type="predicted"/>
<evidence type="ECO:0000313" key="2">
    <source>
        <dbReference type="Proteomes" id="UP001362999"/>
    </source>
</evidence>
<dbReference type="Proteomes" id="UP001362999">
    <property type="component" value="Unassembled WGS sequence"/>
</dbReference>
<dbReference type="AlphaFoldDB" id="A0AAV9ZCL8"/>